<feature type="non-terminal residue" evidence="1">
    <location>
        <position position="59"/>
    </location>
</feature>
<feature type="non-terminal residue" evidence="1">
    <location>
        <position position="1"/>
    </location>
</feature>
<keyword evidence="2" id="KW-1185">Reference proteome</keyword>
<evidence type="ECO:0000313" key="1">
    <source>
        <dbReference type="EMBL" id="KAH9311396.1"/>
    </source>
</evidence>
<accession>A0AA38FW15</accession>
<dbReference type="EMBL" id="JAHRHJ020000006">
    <property type="protein sequence ID" value="KAH9311396.1"/>
    <property type="molecule type" value="Genomic_DNA"/>
</dbReference>
<name>A0AA38FW15_TAXCH</name>
<reference evidence="1 2" key="1">
    <citation type="journal article" date="2021" name="Nat. Plants">
        <title>The Taxus genome provides insights into paclitaxel biosynthesis.</title>
        <authorList>
            <person name="Xiong X."/>
            <person name="Gou J."/>
            <person name="Liao Q."/>
            <person name="Li Y."/>
            <person name="Zhou Q."/>
            <person name="Bi G."/>
            <person name="Li C."/>
            <person name="Du R."/>
            <person name="Wang X."/>
            <person name="Sun T."/>
            <person name="Guo L."/>
            <person name="Liang H."/>
            <person name="Lu P."/>
            <person name="Wu Y."/>
            <person name="Zhang Z."/>
            <person name="Ro D.K."/>
            <person name="Shang Y."/>
            <person name="Huang S."/>
            <person name="Yan J."/>
        </authorList>
    </citation>
    <scope>NUCLEOTIDE SEQUENCE [LARGE SCALE GENOMIC DNA]</scope>
    <source>
        <strain evidence="1">Ta-2019</strain>
    </source>
</reference>
<gene>
    <name evidence="1" type="ORF">KI387_026431</name>
</gene>
<sequence>THEHYEWLAVIEAQFDDDDRATLESLLYVTGLTHVAEMPQITLDHGLLTAIAERWHNES</sequence>
<dbReference type="Proteomes" id="UP000824469">
    <property type="component" value="Unassembled WGS sequence"/>
</dbReference>
<protein>
    <submittedName>
        <fullName evidence="1">Uncharacterized protein</fullName>
    </submittedName>
</protein>
<proteinExistence type="predicted"/>
<organism evidence="1 2">
    <name type="scientific">Taxus chinensis</name>
    <name type="common">Chinese yew</name>
    <name type="synonym">Taxus wallichiana var. chinensis</name>
    <dbReference type="NCBI Taxonomy" id="29808"/>
    <lineage>
        <taxon>Eukaryota</taxon>
        <taxon>Viridiplantae</taxon>
        <taxon>Streptophyta</taxon>
        <taxon>Embryophyta</taxon>
        <taxon>Tracheophyta</taxon>
        <taxon>Spermatophyta</taxon>
        <taxon>Pinopsida</taxon>
        <taxon>Pinidae</taxon>
        <taxon>Conifers II</taxon>
        <taxon>Cupressales</taxon>
        <taxon>Taxaceae</taxon>
        <taxon>Taxus</taxon>
    </lineage>
</organism>
<dbReference type="AlphaFoldDB" id="A0AA38FW15"/>
<evidence type="ECO:0000313" key="2">
    <source>
        <dbReference type="Proteomes" id="UP000824469"/>
    </source>
</evidence>
<comment type="caution">
    <text evidence="1">The sequence shown here is derived from an EMBL/GenBank/DDBJ whole genome shotgun (WGS) entry which is preliminary data.</text>
</comment>